<evidence type="ECO:0000313" key="7">
    <source>
        <dbReference type="Proteomes" id="UP000198729"/>
    </source>
</evidence>
<gene>
    <name evidence="2" type="primary">cpoB</name>
    <name evidence="6" type="ORF">NSMM_350036</name>
</gene>
<reference evidence="6 7" key="1">
    <citation type="submission" date="2016-10" db="EMBL/GenBank/DDBJ databases">
        <authorList>
            <person name="de Groot N.N."/>
        </authorList>
    </citation>
    <scope>NUCLEOTIDE SEQUENCE [LARGE SCALE GENOMIC DNA]</scope>
    <source>
        <strain evidence="6">1</strain>
    </source>
</reference>
<comment type="subcellular location">
    <subcellularLocation>
        <location evidence="2">Periplasm</location>
    </subcellularLocation>
</comment>
<keyword evidence="2" id="KW-0574">Periplasm</keyword>
<dbReference type="InterPro" id="IPR032519">
    <property type="entry name" value="YbgF_tri"/>
</dbReference>
<feature type="compositionally biased region" description="Polar residues" evidence="3">
    <location>
        <begin position="133"/>
        <end position="152"/>
    </location>
</feature>
<feature type="region of interest" description="Disordered" evidence="3">
    <location>
        <begin position="100"/>
        <end position="152"/>
    </location>
</feature>
<evidence type="ECO:0000256" key="2">
    <source>
        <dbReference type="HAMAP-Rule" id="MF_02066"/>
    </source>
</evidence>
<dbReference type="Pfam" id="PF13525">
    <property type="entry name" value="YfiO"/>
    <property type="match status" value="1"/>
</dbReference>
<dbReference type="HAMAP" id="MF_02066">
    <property type="entry name" value="CpoB"/>
    <property type="match status" value="1"/>
</dbReference>
<comment type="similarity">
    <text evidence="2">Belongs to the CpoB family.</text>
</comment>
<feature type="coiled-coil region" evidence="2">
    <location>
        <begin position="57"/>
        <end position="91"/>
    </location>
</feature>
<dbReference type="InterPro" id="IPR014162">
    <property type="entry name" value="CpoB_C"/>
</dbReference>
<dbReference type="Gene3D" id="1.25.40.10">
    <property type="entry name" value="Tetratricopeptide repeat domain"/>
    <property type="match status" value="1"/>
</dbReference>
<dbReference type="InterPro" id="IPR034706">
    <property type="entry name" value="CpoB"/>
</dbReference>
<keyword evidence="2" id="KW-0132">Cell division</keyword>
<feature type="chain" id="PRO_5011803274" description="Cell division coordinator CpoB" evidence="2">
    <location>
        <begin position="20"/>
        <end position="275"/>
    </location>
</feature>
<dbReference type="Pfam" id="PF16331">
    <property type="entry name" value="TolA_bind_tri"/>
    <property type="match status" value="1"/>
</dbReference>
<organism evidence="6 7">
    <name type="scientific">Nitrosomonas mobilis</name>
    <dbReference type="NCBI Taxonomy" id="51642"/>
    <lineage>
        <taxon>Bacteria</taxon>
        <taxon>Pseudomonadati</taxon>
        <taxon>Pseudomonadota</taxon>
        <taxon>Betaproteobacteria</taxon>
        <taxon>Nitrosomonadales</taxon>
        <taxon>Nitrosomonadaceae</taxon>
        <taxon>Nitrosomonas</taxon>
    </lineage>
</organism>
<sequence precursor="true">MRLRAFLLLLCLGSNLCFAGLFDDAHAREQIETMKARIDFIENTLSGQALIELHTQSETIRIELGKLRGQLEELQEENRALRQQQKDFYLDLDSRLRALETGTPGSPLQNPGNRISDTAPPTGSTDLDRPVTTAPNTLSERSGSRLQPSDAVQRSRYDTAYDLFKDGSYDAAIAEFESFIKQYPQSQLAPAAAYWIGNSYYAQRDFDESIAAQQWLIETYPASSKIPDALLNMASSQAEKGQRAIAQKTLKDLIARYPDSGAALKAKARYESIKK</sequence>
<feature type="signal peptide" evidence="2">
    <location>
        <begin position="1"/>
        <end position="19"/>
    </location>
</feature>
<evidence type="ECO:0000256" key="1">
    <source>
        <dbReference type="ARBA" id="ARBA00022729"/>
    </source>
</evidence>
<keyword evidence="1 2" id="KW-0732">Signal</keyword>
<feature type="compositionally biased region" description="Polar residues" evidence="3">
    <location>
        <begin position="103"/>
        <end position="125"/>
    </location>
</feature>
<protein>
    <recommendedName>
        <fullName evidence="2">Cell division coordinator CpoB</fullName>
    </recommendedName>
</protein>
<feature type="domain" description="YbgF trimerisation" evidence="5">
    <location>
        <begin position="34"/>
        <end position="104"/>
    </location>
</feature>
<dbReference type="NCBIfam" id="TIGR02795">
    <property type="entry name" value="tol_pal_ybgF"/>
    <property type="match status" value="1"/>
</dbReference>
<keyword evidence="2" id="KW-0131">Cell cycle</keyword>
<dbReference type="GO" id="GO:0070206">
    <property type="term" value="P:protein trimerization"/>
    <property type="evidence" value="ECO:0007669"/>
    <property type="project" value="InterPro"/>
</dbReference>
<dbReference type="InterPro" id="IPR039565">
    <property type="entry name" value="BamD-like"/>
</dbReference>
<dbReference type="EMBL" id="FMWO01000042">
    <property type="protein sequence ID" value="SCZ85172.1"/>
    <property type="molecule type" value="Genomic_DNA"/>
</dbReference>
<keyword evidence="7" id="KW-1185">Reference proteome</keyword>
<dbReference type="GO" id="GO:0043093">
    <property type="term" value="P:FtsZ-dependent cytokinesis"/>
    <property type="evidence" value="ECO:0007669"/>
    <property type="project" value="UniProtKB-UniRule"/>
</dbReference>
<comment type="function">
    <text evidence="2">Mediates coordination of peptidoglycan synthesis and outer membrane constriction during cell division.</text>
</comment>
<dbReference type="InterPro" id="IPR011990">
    <property type="entry name" value="TPR-like_helical_dom_sf"/>
</dbReference>
<dbReference type="RefSeq" id="WP_090285218.1">
    <property type="nucleotide sequence ID" value="NZ_FMWO01000042.1"/>
</dbReference>
<dbReference type="OrthoDB" id="8525418at2"/>
<proteinExistence type="inferred from homology"/>
<dbReference type="GO" id="GO:0030288">
    <property type="term" value="C:outer membrane-bounded periplasmic space"/>
    <property type="evidence" value="ECO:0007669"/>
    <property type="project" value="UniProtKB-UniRule"/>
</dbReference>
<dbReference type="STRING" id="51642.NSMM_350036"/>
<dbReference type="AlphaFoldDB" id="A0A1G5SDF7"/>
<name>A0A1G5SDF7_9PROT</name>
<accession>A0A1G5SDF7</accession>
<dbReference type="Proteomes" id="UP000198729">
    <property type="component" value="Unassembled WGS sequence"/>
</dbReference>
<keyword evidence="2" id="KW-0175">Coiled coil</keyword>
<evidence type="ECO:0000259" key="4">
    <source>
        <dbReference type="Pfam" id="PF13525"/>
    </source>
</evidence>
<evidence type="ECO:0000256" key="3">
    <source>
        <dbReference type="SAM" id="MobiDB-lite"/>
    </source>
</evidence>
<evidence type="ECO:0000313" key="6">
    <source>
        <dbReference type="EMBL" id="SCZ85172.1"/>
    </source>
</evidence>
<dbReference type="Gene3D" id="1.20.5.110">
    <property type="match status" value="1"/>
</dbReference>
<feature type="domain" description="Outer membrane lipoprotein BamD-like" evidence="4">
    <location>
        <begin position="149"/>
        <end position="275"/>
    </location>
</feature>
<evidence type="ECO:0000259" key="5">
    <source>
        <dbReference type="Pfam" id="PF16331"/>
    </source>
</evidence>
<dbReference type="SUPFAM" id="SSF48452">
    <property type="entry name" value="TPR-like"/>
    <property type="match status" value="1"/>
</dbReference>